<feature type="compositionally biased region" description="Polar residues" evidence="1">
    <location>
        <begin position="96"/>
        <end position="116"/>
    </location>
</feature>
<feature type="compositionally biased region" description="Polar residues" evidence="1">
    <location>
        <begin position="221"/>
        <end position="233"/>
    </location>
</feature>
<dbReference type="OrthoDB" id="7699079at2759"/>
<dbReference type="Proteomes" id="UP000515204">
    <property type="component" value="Unplaced"/>
</dbReference>
<dbReference type="KEGG" id="dqu:106744260"/>
<organism evidence="2 3">
    <name type="scientific">Dinoponera quadriceps</name>
    <name type="common">South American ant</name>
    <dbReference type="NCBI Taxonomy" id="609295"/>
    <lineage>
        <taxon>Eukaryota</taxon>
        <taxon>Metazoa</taxon>
        <taxon>Ecdysozoa</taxon>
        <taxon>Arthropoda</taxon>
        <taxon>Hexapoda</taxon>
        <taxon>Insecta</taxon>
        <taxon>Pterygota</taxon>
        <taxon>Neoptera</taxon>
        <taxon>Endopterygota</taxon>
        <taxon>Hymenoptera</taxon>
        <taxon>Apocrita</taxon>
        <taxon>Aculeata</taxon>
        <taxon>Formicoidea</taxon>
        <taxon>Formicidae</taxon>
        <taxon>Ponerinae</taxon>
        <taxon>Ponerini</taxon>
        <taxon>Dinoponera</taxon>
    </lineage>
</organism>
<feature type="compositionally biased region" description="Polar residues" evidence="1">
    <location>
        <begin position="250"/>
        <end position="262"/>
    </location>
</feature>
<proteinExistence type="predicted"/>
<evidence type="ECO:0000313" key="3">
    <source>
        <dbReference type="RefSeq" id="XP_014474367.1"/>
    </source>
</evidence>
<reference evidence="3" key="1">
    <citation type="submission" date="2025-08" db="UniProtKB">
        <authorList>
            <consortium name="RefSeq"/>
        </authorList>
    </citation>
    <scope>IDENTIFICATION</scope>
</reference>
<gene>
    <name evidence="3" type="primary">LOC106744260</name>
</gene>
<evidence type="ECO:0000313" key="2">
    <source>
        <dbReference type="Proteomes" id="UP000515204"/>
    </source>
</evidence>
<dbReference type="RefSeq" id="XP_014474367.1">
    <property type="nucleotide sequence ID" value="XM_014618881.1"/>
</dbReference>
<keyword evidence="2" id="KW-1185">Reference proteome</keyword>
<name>A0A6P3X7X8_DINQU</name>
<feature type="region of interest" description="Disordered" evidence="1">
    <location>
        <begin position="89"/>
        <end position="119"/>
    </location>
</feature>
<feature type="region of interest" description="Disordered" evidence="1">
    <location>
        <begin position="221"/>
        <end position="334"/>
    </location>
</feature>
<accession>A0A6P3X7X8</accession>
<dbReference type="AlphaFoldDB" id="A0A6P3X7X8"/>
<dbReference type="GeneID" id="106744260"/>
<protein>
    <submittedName>
        <fullName evidence="3">Uncharacterized protein LOC106744260</fullName>
    </submittedName>
</protein>
<feature type="compositionally biased region" description="Low complexity" evidence="1">
    <location>
        <begin position="292"/>
        <end position="304"/>
    </location>
</feature>
<sequence length="334" mass="36082">MNVMSFAQEFSSLVIRYTKDPLPNPSPDNNQPANTPLTKQEVANVVSNVLATLLGISDIAACSSVKTPTTGIAGATPATPVVHNINRDENDRSACRFSSQDIQETPRNRGASTTESSIDKKTEKTTLEVFQDGKKFISRSSPAICVTNIGRSDTFVLEEHQAAEAAGDLKKLNDPFAKADLTDVLLQSLNEARMSAINFIAKLDDVKKQAFPESFAQPLNTRRLSTSDTNYGRTSIPARMRRSISDFPGTPTSSRSLSTGSQDAVDKRKNSGHASVDATSRKLSLVAPVTRSVSNLNLSSSNKSFDSGRPTKNPKYAHVQSTIPKPISSKRKAP</sequence>
<evidence type="ECO:0000256" key="1">
    <source>
        <dbReference type="SAM" id="MobiDB-lite"/>
    </source>
</evidence>